<dbReference type="Proteomes" id="UP001058290">
    <property type="component" value="Chromosome"/>
</dbReference>
<dbReference type="EMBL" id="CP104377">
    <property type="protein sequence ID" value="UXC19656.1"/>
    <property type="molecule type" value="Genomic_DNA"/>
</dbReference>
<feature type="region of interest" description="Disordered" evidence="1">
    <location>
        <begin position="1"/>
        <end position="62"/>
    </location>
</feature>
<dbReference type="PANTHER" id="PTHR43384">
    <property type="entry name" value="SEPTUM SITE-DETERMINING PROTEIN MIND HOMOLOG, CHLOROPLASTIC-RELATED"/>
    <property type="match status" value="1"/>
</dbReference>
<reference evidence="2" key="1">
    <citation type="submission" date="2022-09" db="EMBL/GenBank/DDBJ databases">
        <title>Bacterial diversity in gut of crayfish and pufferfish.</title>
        <authorList>
            <person name="Huang Y."/>
        </authorList>
    </citation>
    <scope>NUCLEOTIDE SEQUENCE</scope>
    <source>
        <strain evidence="2">PR12</strain>
    </source>
</reference>
<evidence type="ECO:0000313" key="2">
    <source>
        <dbReference type="EMBL" id="UXC19656.1"/>
    </source>
</evidence>
<sequence length="485" mass="51226">MNKDSLAPHSAGSAPESPSLADLLTPRPGQARPAPADASERPALRAVPPSLTPVPATANPAGDSPATVPLPLLLVQAPAPQGALALAWMQRLLGGAQPHVAPSLYTVAEQVQQLQPQAVLVQFDSANVDAATALLAQLQQAFPHIPRLAIGHAQDAPCLLAALRAGVQDFLDLDAPLDPAQRVVSQLLARPAAVDQRRADAAPITALLSARAGLGCSLLASHLAWHLQEGLSPARSGKAAVPASHTADGQSLHALLLDMGASGGDCAIYLNTPGEFSLADALSQQRRLDKRMAASALSRHPSGLRLLTMPRHAALPAAGEIDALVQRLGQYFEHLVLDLGADTPLPVLAEVLPQASQIWLVCDQSVASVVWTAELLQQLQAIGIAPERIELIVNRHDSRLELAASHMAAQLQLPLLGSIPERRRPLMQEVNRGLLLQAQRRSEPYVKAVGQLADQLLAAHHPQRVGHRSGAAGPLQHLLQRLRGH</sequence>
<organism evidence="2 3">
    <name type="scientific">Comamonas squillarum</name>
    <dbReference type="NCBI Taxonomy" id="2977320"/>
    <lineage>
        <taxon>Bacteria</taxon>
        <taxon>Pseudomonadati</taxon>
        <taxon>Pseudomonadota</taxon>
        <taxon>Betaproteobacteria</taxon>
        <taxon>Burkholderiales</taxon>
        <taxon>Comamonadaceae</taxon>
        <taxon>Comamonas</taxon>
    </lineage>
</organism>
<dbReference type="Gene3D" id="3.40.50.2300">
    <property type="match status" value="1"/>
</dbReference>
<dbReference type="InterPro" id="IPR027417">
    <property type="entry name" value="P-loop_NTPase"/>
</dbReference>
<dbReference type="RefSeq" id="WP_260719684.1">
    <property type="nucleotide sequence ID" value="NZ_CP104377.1"/>
</dbReference>
<gene>
    <name evidence="2" type="ORF">N4T19_05945</name>
</gene>
<evidence type="ECO:0000256" key="1">
    <source>
        <dbReference type="SAM" id="MobiDB-lite"/>
    </source>
</evidence>
<dbReference type="InterPro" id="IPR050625">
    <property type="entry name" value="ParA/MinD_ATPase"/>
</dbReference>
<dbReference type="Gene3D" id="3.40.50.300">
    <property type="entry name" value="P-loop containing nucleotide triphosphate hydrolases"/>
    <property type="match status" value="1"/>
</dbReference>
<proteinExistence type="predicted"/>
<protein>
    <submittedName>
        <fullName evidence="2">Pilus assembly protein CpaE</fullName>
    </submittedName>
</protein>
<name>A0ABY6A1U6_9BURK</name>
<accession>A0ABY6A1U6</accession>
<keyword evidence="3" id="KW-1185">Reference proteome</keyword>
<dbReference type="SUPFAM" id="SSF52540">
    <property type="entry name" value="P-loop containing nucleoside triphosphate hydrolases"/>
    <property type="match status" value="1"/>
</dbReference>
<dbReference type="PANTHER" id="PTHR43384:SF13">
    <property type="entry name" value="SLR0110 PROTEIN"/>
    <property type="match status" value="1"/>
</dbReference>
<evidence type="ECO:0000313" key="3">
    <source>
        <dbReference type="Proteomes" id="UP001058290"/>
    </source>
</evidence>